<evidence type="ECO:0000256" key="1">
    <source>
        <dbReference type="SAM" id="SignalP"/>
    </source>
</evidence>
<proteinExistence type="predicted"/>
<dbReference type="InterPro" id="IPR010634">
    <property type="entry name" value="DUF1223"/>
</dbReference>
<gene>
    <name evidence="2" type="ORF">DSM104440_00876</name>
</gene>
<dbReference type="KEGG" id="upl:DSM104440_00876"/>
<accession>A0A6M4H600</accession>
<sequence length="247" mass="26776">MRVLATIVAAMIPAIAGAECTVKSGPSTNVLVELYTSEGCSSCPPADRWFSALGSPRVIPISFHVAYWDYLGWRDRFAQSGFTDRQRALARATNASSVYTPQVVVAGRDFPRWRDESLVTKTFDQTVARPPRAGISMTSRKPAEGKLATSVNLELAGPRDDVVLHLAVVENGLASRVTAGENRGESLRHDHVVRELSFVPAVAGGTIDTVFAIKPDWKIDNLALVAFVQNVRTGEVLQALRSPACRS</sequence>
<dbReference type="Gene3D" id="2.60.40.10">
    <property type="entry name" value="Immunoglobulins"/>
    <property type="match status" value="1"/>
</dbReference>
<dbReference type="InterPro" id="IPR013783">
    <property type="entry name" value="Ig-like_fold"/>
</dbReference>
<name>A0A6M4H600_9PROT</name>
<dbReference type="AlphaFoldDB" id="A0A6M4H600"/>
<protein>
    <recommendedName>
        <fullName evidence="4">DUF1223 domain-containing protein</fullName>
    </recommendedName>
</protein>
<evidence type="ECO:0000313" key="3">
    <source>
        <dbReference type="Proteomes" id="UP000503096"/>
    </source>
</evidence>
<keyword evidence="1" id="KW-0732">Signal</keyword>
<dbReference type="InterPro" id="IPR036249">
    <property type="entry name" value="Thioredoxin-like_sf"/>
</dbReference>
<dbReference type="PANTHER" id="PTHR36057:SF1">
    <property type="entry name" value="LIPOPROTEIN LIPID ATTACHMENT SITE-LIKE PROTEIN, PUTATIVE (DUF1223)-RELATED"/>
    <property type="match status" value="1"/>
</dbReference>
<dbReference type="RefSeq" id="WP_171160871.1">
    <property type="nucleotide sequence ID" value="NZ_CP053073.1"/>
</dbReference>
<reference evidence="2 3" key="1">
    <citation type="submission" date="2020-04" db="EMBL/GenBank/DDBJ databases">
        <title>Usitatibacter rugosus gen. nov., sp. nov. and Usitatibacter palustris sp. nov., novel members of Usitatibacteraceae fam. nov. within the order Nitrosomonadales isolated from soil.</title>
        <authorList>
            <person name="Huber K.J."/>
            <person name="Neumann-Schaal M."/>
            <person name="Geppert A."/>
            <person name="Luckner M."/>
            <person name="Wanner G."/>
            <person name="Overmann J."/>
        </authorList>
    </citation>
    <scope>NUCLEOTIDE SEQUENCE [LARGE SCALE GENOMIC DNA]</scope>
    <source>
        <strain evidence="2 3">Swamp67</strain>
    </source>
</reference>
<dbReference type="PANTHER" id="PTHR36057">
    <property type="match status" value="1"/>
</dbReference>
<evidence type="ECO:0000313" key="2">
    <source>
        <dbReference type="EMBL" id="QJR14083.1"/>
    </source>
</evidence>
<organism evidence="2 3">
    <name type="scientific">Usitatibacter palustris</name>
    <dbReference type="NCBI Taxonomy" id="2732487"/>
    <lineage>
        <taxon>Bacteria</taxon>
        <taxon>Pseudomonadati</taxon>
        <taxon>Pseudomonadota</taxon>
        <taxon>Betaproteobacteria</taxon>
        <taxon>Nitrosomonadales</taxon>
        <taxon>Usitatibacteraceae</taxon>
        <taxon>Usitatibacter</taxon>
    </lineage>
</organism>
<feature type="chain" id="PRO_5026840743" description="DUF1223 domain-containing protein" evidence="1">
    <location>
        <begin position="19"/>
        <end position="247"/>
    </location>
</feature>
<dbReference type="InParanoid" id="A0A6M4H600"/>
<keyword evidence="3" id="KW-1185">Reference proteome</keyword>
<dbReference type="EMBL" id="CP053073">
    <property type="protein sequence ID" value="QJR14083.1"/>
    <property type="molecule type" value="Genomic_DNA"/>
</dbReference>
<evidence type="ECO:0008006" key="4">
    <source>
        <dbReference type="Google" id="ProtNLM"/>
    </source>
</evidence>
<feature type="signal peptide" evidence="1">
    <location>
        <begin position="1"/>
        <end position="18"/>
    </location>
</feature>
<dbReference type="Proteomes" id="UP000503096">
    <property type="component" value="Chromosome"/>
</dbReference>
<dbReference type="SUPFAM" id="SSF52833">
    <property type="entry name" value="Thioredoxin-like"/>
    <property type="match status" value="1"/>
</dbReference>
<dbReference type="Pfam" id="PF06764">
    <property type="entry name" value="DUF1223"/>
    <property type="match status" value="1"/>
</dbReference>